<comment type="caution">
    <text evidence="1">The sequence shown here is derived from an EMBL/GenBank/DDBJ whole genome shotgun (WGS) entry which is preliminary data.</text>
</comment>
<dbReference type="EMBL" id="JAHBOH010000001">
    <property type="protein sequence ID" value="MBT0992730.1"/>
    <property type="molecule type" value="Genomic_DNA"/>
</dbReference>
<accession>A0ABS5TUB3</accession>
<proteinExistence type="predicted"/>
<gene>
    <name evidence="1" type="ORF">KIN34_00300</name>
</gene>
<name>A0ABS5TUB3_9CELL</name>
<dbReference type="Gene3D" id="3.30.1380.10">
    <property type="match status" value="1"/>
</dbReference>
<protein>
    <submittedName>
        <fullName evidence="1">M15 family metallopeptidase</fullName>
    </submittedName>
</protein>
<evidence type="ECO:0000313" key="1">
    <source>
        <dbReference type="EMBL" id="MBT0992730.1"/>
    </source>
</evidence>
<keyword evidence="2" id="KW-1185">Reference proteome</keyword>
<dbReference type="InterPro" id="IPR009045">
    <property type="entry name" value="Zn_M74/Hedgehog-like"/>
</dbReference>
<dbReference type="Proteomes" id="UP000722125">
    <property type="component" value="Unassembled WGS sequence"/>
</dbReference>
<dbReference type="SUPFAM" id="SSF55166">
    <property type="entry name" value="Hedgehog/DD-peptidase"/>
    <property type="match status" value="1"/>
</dbReference>
<dbReference type="CDD" id="cd14814">
    <property type="entry name" value="Peptidase_M15"/>
    <property type="match status" value="1"/>
</dbReference>
<organism evidence="1 2">
    <name type="scientific">Cellulomonas fulva</name>
    <dbReference type="NCBI Taxonomy" id="2835530"/>
    <lineage>
        <taxon>Bacteria</taxon>
        <taxon>Bacillati</taxon>
        <taxon>Actinomycetota</taxon>
        <taxon>Actinomycetes</taxon>
        <taxon>Micrococcales</taxon>
        <taxon>Cellulomonadaceae</taxon>
        <taxon>Cellulomonas</taxon>
    </lineage>
</organism>
<sequence length="219" mass="23683">MSGVPISDVNRRNGQQGWLDASAARAYERMKAAGMPGGCLSDAGRTNAEQAALYAAFLRGELAATAARPGESLHEVGNAIDIAEPARSWVRARSEYGFAKDTVANEPWHMVYGPDTDQHQDEEADEMAVTLEEMEELVRTVVRSESRKLWEEAAAGSTGSGRAFRTAVRSVVASAVEDARDALVEDLAAALPTGALTRAQLKTIVENRVRAVRSRREAR</sequence>
<dbReference type="RefSeq" id="WP_214345741.1">
    <property type="nucleotide sequence ID" value="NZ_JAHBOH010000001.1"/>
</dbReference>
<reference evidence="1 2" key="1">
    <citation type="submission" date="2021-05" db="EMBL/GenBank/DDBJ databases">
        <title>Description of Cellulomonas sp. DKR-3 sp. nov.</title>
        <authorList>
            <person name="Dahal R.H."/>
            <person name="Chaudhary D.K."/>
        </authorList>
    </citation>
    <scope>NUCLEOTIDE SEQUENCE [LARGE SCALE GENOMIC DNA]</scope>
    <source>
        <strain evidence="1 2">DKR-3</strain>
    </source>
</reference>
<evidence type="ECO:0000313" key="2">
    <source>
        <dbReference type="Proteomes" id="UP000722125"/>
    </source>
</evidence>